<proteinExistence type="inferred from homology"/>
<keyword evidence="11" id="KW-1185">Reference proteome</keyword>
<dbReference type="GO" id="GO:0042773">
    <property type="term" value="P:ATP synthesis coupled electron transport"/>
    <property type="evidence" value="ECO:0007669"/>
    <property type="project" value="InterPro"/>
</dbReference>
<gene>
    <name evidence="10" type="primary">mrpD</name>
    <name evidence="10" type="ORF">KS4_18560</name>
</gene>
<evidence type="ECO:0000256" key="6">
    <source>
        <dbReference type="ARBA" id="ARBA00023136"/>
    </source>
</evidence>
<organism evidence="10 11">
    <name type="scientific">Poriferisphaera corsica</name>
    <dbReference type="NCBI Taxonomy" id="2528020"/>
    <lineage>
        <taxon>Bacteria</taxon>
        <taxon>Pseudomonadati</taxon>
        <taxon>Planctomycetota</taxon>
        <taxon>Phycisphaerae</taxon>
        <taxon>Phycisphaerales</taxon>
        <taxon>Phycisphaeraceae</taxon>
        <taxon>Poriferisphaera</taxon>
    </lineage>
</organism>
<dbReference type="Proteomes" id="UP000317369">
    <property type="component" value="Chromosome"/>
</dbReference>
<evidence type="ECO:0000256" key="2">
    <source>
        <dbReference type="ARBA" id="ARBA00005346"/>
    </source>
</evidence>
<feature type="domain" description="NADH:quinone oxidoreductase/Mrp antiporter transmembrane" evidence="9">
    <location>
        <begin position="132"/>
        <end position="442"/>
    </location>
</feature>
<sequence length="572" mass="62201">MSGSVNNLIILFCVIPLAAGLLSVPLVGRSFPSRVIGTLSFASTFLLAVYFLLKGHADNVIYTSQMGQWSAPFGITIVFDNLSGLLLATASAVALGSYIHSHSTNASHIEHGYFHPLIQLLMFGVNLSFLTGDLFNLFVAFEIMLMASYALLTIGTTKKQMAQAYKYVMLNLLASTVFVIAAGMAYGMLGTLNMADMALIVKTKIDSGEGLPTGFTALALMFLFVFGLKGAFFPLWFWLPDTYYTVPISIAGLFGGMLTKVGVYAVVRTFPLIFAQSLVGVPEEIAGSLATRDTMLLIIAVSAAFTMFLGVLGAVSQHEIRRILSIHVISQVGYMVFGLAIMTGWALAGCIFYMIQHMVVKCSLFLCCGIMEKHAGTDDLDKLGGLLKRDTKLAVLFFVAAMSLVGLPPLSGFFGKMVIIWEGWNNNLWWLSIIGLATGALTLLSMLKIWSYGFWNPTPAKYPHQTNAKTVIASSRSGYLGISMLVVLALFLGFGAGPIYKLADRAGNQLVNPEYYINAVLPPQRIEFINPEFAQKLKDSKNVIYKTSPLHDNLGIVSEIPVISAVYNKEAH</sequence>
<keyword evidence="4 7" id="KW-0812">Transmembrane</keyword>
<keyword evidence="3" id="KW-1003">Cell membrane</keyword>
<dbReference type="PRINTS" id="PR01437">
    <property type="entry name" value="NUOXDRDTASE4"/>
</dbReference>
<evidence type="ECO:0000256" key="5">
    <source>
        <dbReference type="ARBA" id="ARBA00022989"/>
    </source>
</evidence>
<dbReference type="KEGG" id="pcor:KS4_18560"/>
<name>A0A517YUA9_9BACT</name>
<comment type="subcellular location">
    <subcellularLocation>
        <location evidence="1">Cell membrane</location>
        <topology evidence="1">Multi-pass membrane protein</topology>
    </subcellularLocation>
    <subcellularLocation>
        <location evidence="7">Membrane</location>
        <topology evidence="7">Multi-pass membrane protein</topology>
    </subcellularLocation>
</comment>
<dbReference type="InterPro" id="IPR001750">
    <property type="entry name" value="ND/Mrp_TM"/>
</dbReference>
<dbReference type="Pfam" id="PF00361">
    <property type="entry name" value="Proton_antipo_M"/>
    <property type="match status" value="1"/>
</dbReference>
<evidence type="ECO:0000256" key="4">
    <source>
        <dbReference type="ARBA" id="ARBA00022692"/>
    </source>
</evidence>
<evidence type="ECO:0000313" key="11">
    <source>
        <dbReference type="Proteomes" id="UP000317369"/>
    </source>
</evidence>
<feature type="transmembrane region" description="Helical" evidence="8">
    <location>
        <begin position="393"/>
        <end position="415"/>
    </location>
</feature>
<feature type="transmembrane region" description="Helical" evidence="8">
    <location>
        <begin position="73"/>
        <end position="99"/>
    </location>
</feature>
<feature type="transmembrane region" description="Helical" evidence="8">
    <location>
        <begin position="135"/>
        <end position="155"/>
    </location>
</feature>
<feature type="transmembrane region" description="Helical" evidence="8">
    <location>
        <begin position="336"/>
        <end position="355"/>
    </location>
</feature>
<dbReference type="PANTHER" id="PTHR42703">
    <property type="entry name" value="NADH DEHYDROGENASE"/>
    <property type="match status" value="1"/>
</dbReference>
<feature type="transmembrane region" description="Helical" evidence="8">
    <location>
        <begin position="251"/>
        <end position="274"/>
    </location>
</feature>
<dbReference type="OrthoDB" id="9811718at2"/>
<dbReference type="PANTHER" id="PTHR42703:SF1">
    <property type="entry name" value="NA(+)_H(+) ANTIPORTER SUBUNIT D1"/>
    <property type="match status" value="1"/>
</dbReference>
<dbReference type="AlphaFoldDB" id="A0A517YUA9"/>
<dbReference type="GO" id="GO:0008137">
    <property type="term" value="F:NADH dehydrogenase (ubiquinone) activity"/>
    <property type="evidence" value="ECO:0007669"/>
    <property type="project" value="InterPro"/>
</dbReference>
<keyword evidence="6 8" id="KW-0472">Membrane</keyword>
<dbReference type="GO" id="GO:0005886">
    <property type="term" value="C:plasma membrane"/>
    <property type="evidence" value="ECO:0007669"/>
    <property type="project" value="UniProtKB-SubCell"/>
</dbReference>
<dbReference type="InterPro" id="IPR050586">
    <property type="entry name" value="CPA3_Na-H_Antiporter_D"/>
</dbReference>
<evidence type="ECO:0000259" key="9">
    <source>
        <dbReference type="Pfam" id="PF00361"/>
    </source>
</evidence>
<feature type="transmembrane region" description="Helical" evidence="8">
    <location>
        <begin position="35"/>
        <end position="53"/>
    </location>
</feature>
<feature type="transmembrane region" description="Helical" evidence="8">
    <location>
        <begin position="294"/>
        <end position="315"/>
    </location>
</feature>
<feature type="transmembrane region" description="Helical" evidence="8">
    <location>
        <begin position="217"/>
        <end position="239"/>
    </location>
</feature>
<feature type="transmembrane region" description="Helical" evidence="8">
    <location>
        <begin position="479"/>
        <end position="500"/>
    </location>
</feature>
<feature type="transmembrane region" description="Helical" evidence="8">
    <location>
        <begin position="167"/>
        <end position="189"/>
    </location>
</feature>
<evidence type="ECO:0000256" key="1">
    <source>
        <dbReference type="ARBA" id="ARBA00004651"/>
    </source>
</evidence>
<accession>A0A517YUA9</accession>
<feature type="transmembrane region" description="Helical" evidence="8">
    <location>
        <begin position="427"/>
        <end position="450"/>
    </location>
</feature>
<evidence type="ECO:0000256" key="7">
    <source>
        <dbReference type="RuleBase" id="RU000320"/>
    </source>
</evidence>
<protein>
    <submittedName>
        <fullName evidence="10">Na(+)/H(+) antiporter subunit D</fullName>
    </submittedName>
</protein>
<feature type="transmembrane region" description="Helical" evidence="8">
    <location>
        <begin position="6"/>
        <end position="28"/>
    </location>
</feature>
<dbReference type="EMBL" id="CP036425">
    <property type="protein sequence ID" value="QDU33798.1"/>
    <property type="molecule type" value="Genomic_DNA"/>
</dbReference>
<evidence type="ECO:0000313" key="10">
    <source>
        <dbReference type="EMBL" id="QDU33798.1"/>
    </source>
</evidence>
<keyword evidence="5 8" id="KW-1133">Transmembrane helix</keyword>
<evidence type="ECO:0000256" key="8">
    <source>
        <dbReference type="SAM" id="Phobius"/>
    </source>
</evidence>
<evidence type="ECO:0000256" key="3">
    <source>
        <dbReference type="ARBA" id="ARBA00022475"/>
    </source>
</evidence>
<comment type="similarity">
    <text evidence="2">Belongs to the CPA3 antiporters (TC 2.A.63) subunit D family.</text>
</comment>
<reference evidence="10 11" key="1">
    <citation type="submission" date="2019-02" db="EMBL/GenBank/DDBJ databases">
        <title>Deep-cultivation of Planctomycetes and their phenomic and genomic characterization uncovers novel biology.</title>
        <authorList>
            <person name="Wiegand S."/>
            <person name="Jogler M."/>
            <person name="Boedeker C."/>
            <person name="Pinto D."/>
            <person name="Vollmers J."/>
            <person name="Rivas-Marin E."/>
            <person name="Kohn T."/>
            <person name="Peeters S.H."/>
            <person name="Heuer A."/>
            <person name="Rast P."/>
            <person name="Oberbeckmann S."/>
            <person name="Bunk B."/>
            <person name="Jeske O."/>
            <person name="Meyerdierks A."/>
            <person name="Storesund J.E."/>
            <person name="Kallscheuer N."/>
            <person name="Luecker S."/>
            <person name="Lage O.M."/>
            <person name="Pohl T."/>
            <person name="Merkel B.J."/>
            <person name="Hornburger P."/>
            <person name="Mueller R.-W."/>
            <person name="Bruemmer F."/>
            <person name="Labrenz M."/>
            <person name="Spormann A.M."/>
            <person name="Op den Camp H."/>
            <person name="Overmann J."/>
            <person name="Amann R."/>
            <person name="Jetten M.S.M."/>
            <person name="Mascher T."/>
            <person name="Medema M.H."/>
            <person name="Devos D.P."/>
            <person name="Kaster A.-K."/>
            <person name="Ovreas L."/>
            <person name="Rohde M."/>
            <person name="Galperin M.Y."/>
            <person name="Jogler C."/>
        </authorList>
    </citation>
    <scope>NUCLEOTIDE SEQUENCE [LARGE SCALE GENOMIC DNA]</scope>
    <source>
        <strain evidence="10 11">KS4</strain>
    </source>
</reference>
<dbReference type="InterPro" id="IPR003918">
    <property type="entry name" value="NADH_UbQ_OxRdtase"/>
</dbReference>
<dbReference type="RefSeq" id="WP_145077130.1">
    <property type="nucleotide sequence ID" value="NZ_CP036425.1"/>
</dbReference>